<accession>A0A1L9BFL6</accession>
<evidence type="ECO:0000256" key="3">
    <source>
        <dbReference type="ARBA" id="ARBA00022692"/>
    </source>
</evidence>
<sequence>MIDEMLQALLRALSFGTPLLLACLGTLVNERAGVVNLGVEGMMALGALTAFSVATETESLWLAVALSLVAGALAALLHGFVTLTLRANAYVSGLALTMLGLGVSGLLGNRYEGAILLEPAPELPFTVAAGVLAVGLWAFLYATRPGLVLRSVGENPAAADVLGVSVGGVRYLAVAFGGALAGLAGAFLSLAYRPAWTDGMTAGLGWIAVALVIFVGWSPLRAVLGSLFFGLLYYLQFRLQDQSRVPTELFAAMPYLLVVGVLALAGLRRTQGSAPAALGKPYHRGER</sequence>
<reference evidence="8" key="1">
    <citation type="submission" date="2016-11" db="EMBL/GenBank/DDBJ databases">
        <authorList>
            <person name="Shukria A."/>
            <person name="Stevens D.C."/>
        </authorList>
    </citation>
    <scope>NUCLEOTIDE SEQUENCE [LARGE SCALE GENOMIC DNA]</scope>
    <source>
        <strain evidence="8">Cbfe23</strain>
    </source>
</reference>
<evidence type="ECO:0000313" key="8">
    <source>
        <dbReference type="Proteomes" id="UP000182229"/>
    </source>
</evidence>
<organism evidence="7 8">
    <name type="scientific">Cystobacter ferrugineus</name>
    <dbReference type="NCBI Taxonomy" id="83449"/>
    <lineage>
        <taxon>Bacteria</taxon>
        <taxon>Pseudomonadati</taxon>
        <taxon>Myxococcota</taxon>
        <taxon>Myxococcia</taxon>
        <taxon>Myxococcales</taxon>
        <taxon>Cystobacterineae</taxon>
        <taxon>Archangiaceae</taxon>
        <taxon>Cystobacter</taxon>
    </lineage>
</organism>
<dbReference type="CDD" id="cd06580">
    <property type="entry name" value="TM_PBP1_transp_TpRbsC_like"/>
    <property type="match status" value="1"/>
</dbReference>
<keyword evidence="5 6" id="KW-0472">Membrane</keyword>
<reference evidence="7 8" key="2">
    <citation type="submission" date="2016-12" db="EMBL/GenBank/DDBJ databases">
        <title>Draft Genome Sequence of Cystobacter ferrugineus Strain Cbfe23.</title>
        <authorList>
            <person name="Akbar S."/>
            <person name="Dowd S.E."/>
            <person name="Stevens D.C."/>
        </authorList>
    </citation>
    <scope>NUCLEOTIDE SEQUENCE [LARGE SCALE GENOMIC DNA]</scope>
    <source>
        <strain evidence="7 8">Cbfe23</strain>
    </source>
</reference>
<comment type="subcellular location">
    <subcellularLocation>
        <location evidence="1">Cell membrane</location>
        <topology evidence="1">Multi-pass membrane protein</topology>
    </subcellularLocation>
</comment>
<protein>
    <submittedName>
        <fullName evidence="7">ABC transporter permease</fullName>
    </submittedName>
</protein>
<feature type="transmembrane region" description="Helical" evidence="6">
    <location>
        <begin position="123"/>
        <end position="142"/>
    </location>
</feature>
<dbReference type="Proteomes" id="UP000182229">
    <property type="component" value="Unassembled WGS sequence"/>
</dbReference>
<feature type="transmembrane region" description="Helical" evidence="6">
    <location>
        <begin position="204"/>
        <end position="229"/>
    </location>
</feature>
<dbReference type="PANTHER" id="PTHR43370">
    <property type="entry name" value="SUGAR ABC TRANSPORTER INTEGRAL MEMBRANE PROTEIN-RELATED"/>
    <property type="match status" value="1"/>
</dbReference>
<keyword evidence="3 6" id="KW-0812">Transmembrane</keyword>
<dbReference type="OrthoDB" id="9792579at2"/>
<keyword evidence="2" id="KW-1003">Cell membrane</keyword>
<dbReference type="GO" id="GO:0022857">
    <property type="term" value="F:transmembrane transporter activity"/>
    <property type="evidence" value="ECO:0007669"/>
    <property type="project" value="InterPro"/>
</dbReference>
<dbReference type="PANTHER" id="PTHR43370:SF2">
    <property type="entry name" value="ABC TRANSPORTER PERMEASE PROTEIN"/>
    <property type="match status" value="1"/>
</dbReference>
<feature type="transmembrane region" description="Helical" evidence="6">
    <location>
        <begin position="34"/>
        <end position="53"/>
    </location>
</feature>
<evidence type="ECO:0000256" key="1">
    <source>
        <dbReference type="ARBA" id="ARBA00004651"/>
    </source>
</evidence>
<dbReference type="InterPro" id="IPR001851">
    <property type="entry name" value="ABC_transp_permease"/>
</dbReference>
<proteinExistence type="predicted"/>
<keyword evidence="8" id="KW-1185">Reference proteome</keyword>
<dbReference type="RefSeq" id="WP_071897508.1">
    <property type="nucleotide sequence ID" value="NZ_MPIN01000002.1"/>
</dbReference>
<feature type="transmembrane region" description="Helical" evidence="6">
    <location>
        <begin position="87"/>
        <end position="111"/>
    </location>
</feature>
<dbReference type="EMBL" id="MPIN01000002">
    <property type="protein sequence ID" value="OJH41072.1"/>
    <property type="molecule type" value="Genomic_DNA"/>
</dbReference>
<dbReference type="Pfam" id="PF02653">
    <property type="entry name" value="BPD_transp_2"/>
    <property type="match status" value="1"/>
</dbReference>
<evidence type="ECO:0000256" key="6">
    <source>
        <dbReference type="SAM" id="Phobius"/>
    </source>
</evidence>
<feature type="transmembrane region" description="Helical" evidence="6">
    <location>
        <begin position="60"/>
        <end position="81"/>
    </location>
</feature>
<gene>
    <name evidence="7" type="ORF">BON30_09200</name>
</gene>
<evidence type="ECO:0000313" key="7">
    <source>
        <dbReference type="EMBL" id="OJH41072.1"/>
    </source>
</evidence>
<feature type="transmembrane region" description="Helical" evidence="6">
    <location>
        <begin position="9"/>
        <end position="28"/>
    </location>
</feature>
<dbReference type="STRING" id="83449.BON30_09200"/>
<feature type="transmembrane region" description="Helical" evidence="6">
    <location>
        <begin position="171"/>
        <end position="192"/>
    </location>
</feature>
<dbReference type="AlphaFoldDB" id="A0A1L9BFL6"/>
<dbReference type="GO" id="GO:0005886">
    <property type="term" value="C:plasma membrane"/>
    <property type="evidence" value="ECO:0007669"/>
    <property type="project" value="UniProtKB-SubCell"/>
</dbReference>
<keyword evidence="4 6" id="KW-1133">Transmembrane helix</keyword>
<name>A0A1L9BFL6_9BACT</name>
<feature type="transmembrane region" description="Helical" evidence="6">
    <location>
        <begin position="249"/>
        <end position="267"/>
    </location>
</feature>
<comment type="caution">
    <text evidence="7">The sequence shown here is derived from an EMBL/GenBank/DDBJ whole genome shotgun (WGS) entry which is preliminary data.</text>
</comment>
<evidence type="ECO:0000256" key="5">
    <source>
        <dbReference type="ARBA" id="ARBA00023136"/>
    </source>
</evidence>
<evidence type="ECO:0000256" key="2">
    <source>
        <dbReference type="ARBA" id="ARBA00022475"/>
    </source>
</evidence>
<evidence type="ECO:0000256" key="4">
    <source>
        <dbReference type="ARBA" id="ARBA00022989"/>
    </source>
</evidence>